<proteinExistence type="predicted"/>
<evidence type="ECO:0000313" key="2">
    <source>
        <dbReference type="Proteomes" id="UP000267096"/>
    </source>
</evidence>
<dbReference type="AlphaFoldDB" id="A0A0M3K052"/>
<name>A0A0M3K052_ANISI</name>
<reference evidence="1 2" key="2">
    <citation type="submission" date="2018-11" db="EMBL/GenBank/DDBJ databases">
        <authorList>
            <consortium name="Pathogen Informatics"/>
        </authorList>
    </citation>
    <scope>NUCLEOTIDE SEQUENCE [LARGE SCALE GENOMIC DNA]</scope>
</reference>
<keyword evidence="2" id="KW-1185">Reference proteome</keyword>
<evidence type="ECO:0000313" key="3">
    <source>
        <dbReference type="WBParaSite" id="ASIM_0001417701-mRNA-1"/>
    </source>
</evidence>
<dbReference type="EMBL" id="UYRR01031443">
    <property type="protein sequence ID" value="VDK50136.1"/>
    <property type="molecule type" value="Genomic_DNA"/>
</dbReference>
<gene>
    <name evidence="1" type="ORF">ASIM_LOCUS13605</name>
</gene>
<accession>A0A0M3K052</accession>
<evidence type="ECO:0000313" key="1">
    <source>
        <dbReference type="EMBL" id="VDK50136.1"/>
    </source>
</evidence>
<protein>
    <submittedName>
        <fullName evidence="3">Ubiquitin-like domain-containing protein</fullName>
    </submittedName>
</protein>
<dbReference type="Proteomes" id="UP000267096">
    <property type="component" value="Unassembled WGS sequence"/>
</dbReference>
<dbReference type="OrthoDB" id="10519630at2759"/>
<sequence length="152" mass="16919">MKVIVENNEITPPSFFTDLIQGDEAKLRSLGIKEGSVLKVIFLPVVDFQSPIASAIRNILGRDCPTATLATFIVHFKYILSRIVNEDLSLDDLERYAEVRNKSAETSSLSSMYSLDEHVSSYSVDGSTMAYATDNSASRGEDLQDYFMYADD</sequence>
<reference evidence="3" key="1">
    <citation type="submission" date="2017-02" db="UniProtKB">
        <authorList>
            <consortium name="WormBaseParasite"/>
        </authorList>
    </citation>
    <scope>IDENTIFICATION</scope>
</reference>
<dbReference type="WBParaSite" id="ASIM_0001417701-mRNA-1">
    <property type="protein sequence ID" value="ASIM_0001417701-mRNA-1"/>
    <property type="gene ID" value="ASIM_0001417701"/>
</dbReference>
<organism evidence="3">
    <name type="scientific">Anisakis simplex</name>
    <name type="common">Herring worm</name>
    <dbReference type="NCBI Taxonomy" id="6269"/>
    <lineage>
        <taxon>Eukaryota</taxon>
        <taxon>Metazoa</taxon>
        <taxon>Ecdysozoa</taxon>
        <taxon>Nematoda</taxon>
        <taxon>Chromadorea</taxon>
        <taxon>Rhabditida</taxon>
        <taxon>Spirurina</taxon>
        <taxon>Ascaridomorpha</taxon>
        <taxon>Ascaridoidea</taxon>
        <taxon>Anisakidae</taxon>
        <taxon>Anisakis</taxon>
        <taxon>Anisakis simplex complex</taxon>
    </lineage>
</organism>